<sequence>MDMSAGEIAHDTELALATTSGRLLVARSFREHDVIALGTAATLHGLPRDAATRKLQVFHPKDAVKRAGLVRSQRPVPLEHRIAVSFTASGGAVDGPHEVTTAARTVADLVRRDLVTGFIALEAFLATETPFATVDSSFHDVGSPNAVHIDGSRGATPSAPDAHQLLSPGSEGLIVPGTRSWARHPLDEGVRRSRWRAVSDVLEHECFARHPAHVPLVMQWAHGLSGSWYEAKAAIVFRLLGMHNVVQQFEVVDSSGKLIARPDFRIEGTPFTVEFDGRITYQDLTKQGRSRTFEKEKLRDAHLIALGFVPVHLMADAVRSPQVFAYYLRDAGVPVP</sequence>
<organism evidence="1 2">
    <name type="scientific">Brevibacterium samyangense</name>
    <dbReference type="NCBI Taxonomy" id="366888"/>
    <lineage>
        <taxon>Bacteria</taxon>
        <taxon>Bacillati</taxon>
        <taxon>Actinomycetota</taxon>
        <taxon>Actinomycetes</taxon>
        <taxon>Micrococcales</taxon>
        <taxon>Brevibacteriaceae</taxon>
        <taxon>Brevibacterium</taxon>
    </lineage>
</organism>
<evidence type="ECO:0000313" key="2">
    <source>
        <dbReference type="Proteomes" id="UP001500755"/>
    </source>
</evidence>
<proteinExistence type="predicted"/>
<dbReference type="EMBL" id="BAAANO010000004">
    <property type="protein sequence ID" value="GAA1998718.1"/>
    <property type="molecule type" value="Genomic_DNA"/>
</dbReference>
<comment type="caution">
    <text evidence="1">The sequence shown here is derived from an EMBL/GenBank/DDBJ whole genome shotgun (WGS) entry which is preliminary data.</text>
</comment>
<evidence type="ECO:0008006" key="3">
    <source>
        <dbReference type="Google" id="ProtNLM"/>
    </source>
</evidence>
<dbReference type="Proteomes" id="UP001500755">
    <property type="component" value="Unassembled WGS sequence"/>
</dbReference>
<evidence type="ECO:0000313" key="1">
    <source>
        <dbReference type="EMBL" id="GAA1998718.1"/>
    </source>
</evidence>
<reference evidence="2" key="1">
    <citation type="journal article" date="2019" name="Int. J. Syst. Evol. Microbiol.">
        <title>The Global Catalogue of Microorganisms (GCM) 10K type strain sequencing project: providing services to taxonomists for standard genome sequencing and annotation.</title>
        <authorList>
            <consortium name="The Broad Institute Genomics Platform"/>
            <consortium name="The Broad Institute Genome Sequencing Center for Infectious Disease"/>
            <person name="Wu L."/>
            <person name="Ma J."/>
        </authorList>
    </citation>
    <scope>NUCLEOTIDE SEQUENCE [LARGE SCALE GENOMIC DNA]</scope>
    <source>
        <strain evidence="2">JCM 14546</strain>
    </source>
</reference>
<name>A0ABP5EHF4_9MICO</name>
<gene>
    <name evidence="1" type="ORF">GCM10009755_02570</name>
</gene>
<protein>
    <recommendedName>
        <fullName evidence="3">DUF559 domain-containing protein</fullName>
    </recommendedName>
</protein>
<keyword evidence="2" id="KW-1185">Reference proteome</keyword>
<accession>A0ABP5EHF4</accession>